<dbReference type="AlphaFoldDB" id="A0A4Y2G4J4"/>
<gene>
    <name evidence="2" type="ORF">AVEN_79638_1</name>
</gene>
<evidence type="ECO:0000256" key="1">
    <source>
        <dbReference type="SAM" id="SignalP"/>
    </source>
</evidence>
<protein>
    <recommendedName>
        <fullName evidence="4">Secreted protein</fullName>
    </recommendedName>
</protein>
<dbReference type="EMBL" id="BGPR01001183">
    <property type="protein sequence ID" value="GBM47509.1"/>
    <property type="molecule type" value="Genomic_DNA"/>
</dbReference>
<keyword evidence="3" id="KW-1185">Reference proteome</keyword>
<comment type="caution">
    <text evidence="2">The sequence shown here is derived from an EMBL/GenBank/DDBJ whole genome shotgun (WGS) entry which is preliminary data.</text>
</comment>
<name>A0A4Y2G4J4_ARAVE</name>
<accession>A0A4Y2G4J4</accession>
<evidence type="ECO:0000313" key="2">
    <source>
        <dbReference type="EMBL" id="GBM47509.1"/>
    </source>
</evidence>
<evidence type="ECO:0008006" key="4">
    <source>
        <dbReference type="Google" id="ProtNLM"/>
    </source>
</evidence>
<feature type="signal peptide" evidence="1">
    <location>
        <begin position="1"/>
        <end position="31"/>
    </location>
</feature>
<dbReference type="Proteomes" id="UP000499080">
    <property type="component" value="Unassembled WGS sequence"/>
</dbReference>
<keyword evidence="1" id="KW-0732">Signal</keyword>
<evidence type="ECO:0000313" key="3">
    <source>
        <dbReference type="Proteomes" id="UP000499080"/>
    </source>
</evidence>
<reference evidence="2 3" key="1">
    <citation type="journal article" date="2019" name="Sci. Rep.">
        <title>Orb-weaving spider Araneus ventricosus genome elucidates the spidroin gene catalogue.</title>
        <authorList>
            <person name="Kono N."/>
            <person name="Nakamura H."/>
            <person name="Ohtoshi R."/>
            <person name="Moran D.A.P."/>
            <person name="Shinohara A."/>
            <person name="Yoshida Y."/>
            <person name="Fujiwara M."/>
            <person name="Mori M."/>
            <person name="Tomita M."/>
            <person name="Arakawa K."/>
        </authorList>
    </citation>
    <scope>NUCLEOTIDE SEQUENCE [LARGE SCALE GENOMIC DNA]</scope>
</reference>
<organism evidence="2 3">
    <name type="scientific">Araneus ventricosus</name>
    <name type="common">Orbweaver spider</name>
    <name type="synonym">Epeira ventricosa</name>
    <dbReference type="NCBI Taxonomy" id="182803"/>
    <lineage>
        <taxon>Eukaryota</taxon>
        <taxon>Metazoa</taxon>
        <taxon>Ecdysozoa</taxon>
        <taxon>Arthropoda</taxon>
        <taxon>Chelicerata</taxon>
        <taxon>Arachnida</taxon>
        <taxon>Araneae</taxon>
        <taxon>Araneomorphae</taxon>
        <taxon>Entelegynae</taxon>
        <taxon>Araneoidea</taxon>
        <taxon>Araneidae</taxon>
        <taxon>Araneus</taxon>
    </lineage>
</organism>
<feature type="chain" id="PRO_5021321754" description="Secreted protein" evidence="1">
    <location>
        <begin position="32"/>
        <end position="102"/>
    </location>
</feature>
<proteinExistence type="predicted"/>
<sequence>MNLTLQVCRTVTSQFALTFLSLVLNLRSCRAELAASLKTCIARLLQFCCKLKLLYGCPTCEFLLAENGNGLIRSHPNGLEQIDGECPAPLYIPVLGSRKVLC</sequence>